<feature type="coiled-coil region" evidence="1">
    <location>
        <begin position="166"/>
        <end position="197"/>
    </location>
</feature>
<feature type="region of interest" description="Disordered" evidence="2">
    <location>
        <begin position="1"/>
        <end position="80"/>
    </location>
</feature>
<dbReference type="AlphaFoldDB" id="A0A151RIE3"/>
<dbReference type="Proteomes" id="UP000075243">
    <property type="component" value="Unassembled WGS sequence"/>
</dbReference>
<evidence type="ECO:0000256" key="1">
    <source>
        <dbReference type="SAM" id="Coils"/>
    </source>
</evidence>
<keyword evidence="4" id="KW-1185">Reference proteome</keyword>
<evidence type="ECO:0000313" key="3">
    <source>
        <dbReference type="EMBL" id="KYP42185.1"/>
    </source>
</evidence>
<organism evidence="3 4">
    <name type="scientific">Cajanus cajan</name>
    <name type="common">Pigeon pea</name>
    <name type="synonym">Cajanus indicus</name>
    <dbReference type="NCBI Taxonomy" id="3821"/>
    <lineage>
        <taxon>Eukaryota</taxon>
        <taxon>Viridiplantae</taxon>
        <taxon>Streptophyta</taxon>
        <taxon>Embryophyta</taxon>
        <taxon>Tracheophyta</taxon>
        <taxon>Spermatophyta</taxon>
        <taxon>Magnoliopsida</taxon>
        <taxon>eudicotyledons</taxon>
        <taxon>Gunneridae</taxon>
        <taxon>Pentapetalae</taxon>
        <taxon>rosids</taxon>
        <taxon>fabids</taxon>
        <taxon>Fabales</taxon>
        <taxon>Fabaceae</taxon>
        <taxon>Papilionoideae</taxon>
        <taxon>50 kb inversion clade</taxon>
        <taxon>NPAAA clade</taxon>
        <taxon>indigoferoid/millettioid clade</taxon>
        <taxon>Phaseoleae</taxon>
        <taxon>Cajanus</taxon>
    </lineage>
</organism>
<evidence type="ECO:0000256" key="2">
    <source>
        <dbReference type="SAM" id="MobiDB-lite"/>
    </source>
</evidence>
<protein>
    <submittedName>
        <fullName evidence="3">Uncharacterized protein</fullName>
    </submittedName>
</protein>
<gene>
    <name evidence="3" type="ORF">KK1_036400</name>
</gene>
<evidence type="ECO:0000313" key="4">
    <source>
        <dbReference type="Proteomes" id="UP000075243"/>
    </source>
</evidence>
<dbReference type="EMBL" id="KQ483728">
    <property type="protein sequence ID" value="KYP42185.1"/>
    <property type="molecule type" value="Genomic_DNA"/>
</dbReference>
<keyword evidence="1" id="KW-0175">Coiled coil</keyword>
<reference evidence="3" key="1">
    <citation type="journal article" date="2012" name="Nat. Biotechnol.">
        <title>Draft genome sequence of pigeonpea (Cajanus cajan), an orphan legume crop of resource-poor farmers.</title>
        <authorList>
            <person name="Varshney R.K."/>
            <person name="Chen W."/>
            <person name="Li Y."/>
            <person name="Bharti A.K."/>
            <person name="Saxena R.K."/>
            <person name="Schlueter J.A."/>
            <person name="Donoghue M.T."/>
            <person name="Azam S."/>
            <person name="Fan G."/>
            <person name="Whaley A.M."/>
            <person name="Farmer A.D."/>
            <person name="Sheridan J."/>
            <person name="Iwata A."/>
            <person name="Tuteja R."/>
            <person name="Penmetsa R.V."/>
            <person name="Wu W."/>
            <person name="Upadhyaya H.D."/>
            <person name="Yang S.P."/>
            <person name="Shah T."/>
            <person name="Saxena K.B."/>
            <person name="Michael T."/>
            <person name="McCombie W.R."/>
            <person name="Yang B."/>
            <person name="Zhang G."/>
            <person name="Yang H."/>
            <person name="Wang J."/>
            <person name="Spillane C."/>
            <person name="Cook D.R."/>
            <person name="May G.D."/>
            <person name="Xu X."/>
            <person name="Jackson S.A."/>
        </authorList>
    </citation>
    <scope>NUCLEOTIDE SEQUENCE [LARGE SCALE GENOMIC DNA]</scope>
</reference>
<sequence length="223" mass="25172">LQMADKNLNKGKASLSHPTVQLARHLAQMTSQIPPSSSSHAISRPADPPAWTSDVIPPPSMEGVHSPCTSQPTNLDAGRTLDRAPENRSAIRRKFGRQQEVFTRTLKQLTKRALAQGKPPPSESDVWCDVARSKKGKIYGLGMQPKIMALSPCYHGSSSSSTEWVKKQEFDELRKEMEEVRNERDKLEARFANTERLLEHNNALIRELMESNEHARYYRGKSR</sequence>
<dbReference type="Pfam" id="PF03670">
    <property type="entry name" value="UPF0184"/>
    <property type="match status" value="1"/>
</dbReference>
<feature type="non-terminal residue" evidence="3">
    <location>
        <position position="1"/>
    </location>
</feature>
<accession>A0A151RIE3</accession>
<proteinExistence type="predicted"/>
<name>A0A151RIE3_CAJCA</name>
<dbReference type="STRING" id="3821.A0A151RIE3"/>
<feature type="compositionally biased region" description="Polar residues" evidence="2">
    <location>
        <begin position="28"/>
        <end position="41"/>
    </location>
</feature>